<accession>A0ABQ7HW52</accession>
<evidence type="ECO:0000256" key="4">
    <source>
        <dbReference type="ARBA" id="ARBA00012775"/>
    </source>
</evidence>
<proteinExistence type="inferred from homology"/>
<evidence type="ECO:0000256" key="5">
    <source>
        <dbReference type="ARBA" id="ARBA00022723"/>
    </source>
</evidence>
<dbReference type="Gene3D" id="3.20.20.140">
    <property type="entry name" value="Metal-dependent hydrolases"/>
    <property type="match status" value="1"/>
</dbReference>
<evidence type="ECO:0000256" key="6">
    <source>
        <dbReference type="ARBA" id="ARBA00022801"/>
    </source>
</evidence>
<dbReference type="EC" id="3.5.4.6" evidence="4"/>
<evidence type="ECO:0000256" key="3">
    <source>
        <dbReference type="ARBA" id="ARBA00006676"/>
    </source>
</evidence>
<dbReference type="Pfam" id="PF19326">
    <property type="entry name" value="AMP_deaminase"/>
    <property type="match status" value="1"/>
</dbReference>
<reference evidence="8 9" key="1">
    <citation type="submission" date="2019-01" db="EMBL/GenBank/DDBJ databases">
        <title>Genomes sequencing and comparative genomics of infectious freshwater microsporidia, Cucumispora dikerogammari and Thelohania contejeani.</title>
        <authorList>
            <person name="Cormier A."/>
            <person name="Giraud I."/>
            <person name="Wattier R."/>
            <person name="Teixeira M."/>
            <person name="Grandjean F."/>
            <person name="Rigaud T."/>
            <person name="Cordaux R."/>
        </authorList>
    </citation>
    <scope>NUCLEOTIDE SEQUENCE [LARGE SCALE GENOMIC DNA]</scope>
    <source>
        <strain evidence="8">T1</strain>
        <tissue evidence="8">Spores</tissue>
    </source>
</reference>
<evidence type="ECO:0000256" key="7">
    <source>
        <dbReference type="ARBA" id="ARBA00022833"/>
    </source>
</evidence>
<dbReference type="InterPro" id="IPR006329">
    <property type="entry name" value="AMPD"/>
</dbReference>
<dbReference type="PANTHER" id="PTHR11359:SF0">
    <property type="entry name" value="AMP DEAMINASE"/>
    <property type="match status" value="1"/>
</dbReference>
<comment type="pathway">
    <text evidence="2">Purine metabolism; IMP biosynthesis via salvage pathway; IMP from AMP: step 1/1.</text>
</comment>
<dbReference type="Gene3D" id="4.10.800.20">
    <property type="match status" value="1"/>
</dbReference>
<comment type="similarity">
    <text evidence="3">Belongs to the metallo-dependent hydrolases superfamily. Adenosine and AMP deaminases family.</text>
</comment>
<keyword evidence="6" id="KW-0378">Hydrolase</keyword>
<dbReference type="NCBIfam" id="TIGR01429">
    <property type="entry name" value="AMP_deaminase"/>
    <property type="match status" value="1"/>
</dbReference>
<dbReference type="PANTHER" id="PTHR11359">
    <property type="entry name" value="AMP DEAMINASE"/>
    <property type="match status" value="1"/>
</dbReference>
<evidence type="ECO:0000313" key="9">
    <source>
        <dbReference type="Proteomes" id="UP001516464"/>
    </source>
</evidence>
<organism evidence="8 9">
    <name type="scientific">Astathelohania contejeani</name>
    <dbReference type="NCBI Taxonomy" id="164912"/>
    <lineage>
        <taxon>Eukaryota</taxon>
        <taxon>Fungi</taxon>
        <taxon>Fungi incertae sedis</taxon>
        <taxon>Microsporidia</taxon>
        <taxon>Astathelohaniidae</taxon>
        <taxon>Astathelohania</taxon>
    </lineage>
</organism>
<name>A0ABQ7HW52_9MICR</name>
<dbReference type="SUPFAM" id="SSF51556">
    <property type="entry name" value="Metallo-dependent hydrolases"/>
    <property type="match status" value="1"/>
</dbReference>
<gene>
    <name evidence="8" type="primary">ada1</name>
    <name evidence="8" type="ORF">TCON_2407</name>
</gene>
<comment type="cofactor">
    <cofactor evidence="1">
        <name>Zn(2+)</name>
        <dbReference type="ChEBI" id="CHEBI:29105"/>
    </cofactor>
</comment>
<dbReference type="Proteomes" id="UP001516464">
    <property type="component" value="Unassembled WGS sequence"/>
</dbReference>
<dbReference type="InterPro" id="IPR006650">
    <property type="entry name" value="A/AMP_deam_AS"/>
</dbReference>
<comment type="caution">
    <text evidence="8">The sequence shown here is derived from an EMBL/GenBank/DDBJ whole genome shotgun (WGS) entry which is preliminary data.</text>
</comment>
<evidence type="ECO:0000256" key="2">
    <source>
        <dbReference type="ARBA" id="ARBA00004955"/>
    </source>
</evidence>
<keyword evidence="9" id="KW-1185">Reference proteome</keyword>
<dbReference type="PROSITE" id="PS00485">
    <property type="entry name" value="A_DEAMINASE"/>
    <property type="match status" value="1"/>
</dbReference>
<dbReference type="InterPro" id="IPR032466">
    <property type="entry name" value="Metal_Hydrolase"/>
</dbReference>
<evidence type="ECO:0000256" key="1">
    <source>
        <dbReference type="ARBA" id="ARBA00001947"/>
    </source>
</evidence>
<evidence type="ECO:0000313" key="8">
    <source>
        <dbReference type="EMBL" id="KAF7680980.1"/>
    </source>
</evidence>
<keyword evidence="5" id="KW-0479">Metal-binding</keyword>
<keyword evidence="7" id="KW-0862">Zinc</keyword>
<dbReference type="EMBL" id="SBIQ01000291">
    <property type="protein sequence ID" value="KAF7680980.1"/>
    <property type="molecule type" value="Genomic_DNA"/>
</dbReference>
<protein>
    <recommendedName>
        <fullName evidence="4">AMP deaminase</fullName>
        <ecNumber evidence="4">3.5.4.6</ecNumber>
    </recommendedName>
</protein>
<sequence>MNPSNFSWLDFEFTEENNEIYKSIHKCISLRDYYQKASLQEKVFQIESFKKESFENQPKKKTEYNYGEDGIFYVEGVLPPTITKYYEDSEFIINVINHRPTKSLCFRRLEHLKHAFIMYKNLSSEHEKNEQKKYSRADFYRVVKVDTHIHHSASMNSKHLLKFIKNKLLKNPKDKVYQSNGKVFTLEELFSTLNISTDNLCIDTLGTHALTETFHRFDKFNYKYNPYGQPILRTIFLKHENFNKGKYLSEITKELFEMLEDSKYHYCEYRISIYGRSPKEWDILSAWIVDNELENKHIKWLIQVPRVYPLFKNKEIIGSFGELLRNVFGPLFEVTKNPGSNPKLAKFLKNVVGFDSVDDESIKDKKYNKKIPSPEEWTSNENPPYSYYIYYLYSNILSLNHYRHSKGLNTFSLRPHAGETGDHEHLVYAFLTGQSISHGVQLRKSYPLQYLYYVAQIGISMSPLSNNSLFIPIEKNPFPDFFQKGLLVSLSTDDPLQFHYTKEPLMEEYSIATQVWKLSSADQCELSRNSVLISNFSHEEKKEWIGNYYYKEGEEGNDIEKTNIPNIRLLYRLMNLKDERKLINGIKIIASKKFNK</sequence>